<evidence type="ECO:0000313" key="2">
    <source>
        <dbReference type="Proteomes" id="UP000218418"/>
    </source>
</evidence>
<name>A0A1Z4LN92_9CYAN</name>
<dbReference type="AlphaFoldDB" id="A0A1Z4LN92"/>
<organism evidence="1 2">
    <name type="scientific">Calothrix parasitica NIES-267</name>
    <dbReference type="NCBI Taxonomy" id="1973488"/>
    <lineage>
        <taxon>Bacteria</taxon>
        <taxon>Bacillati</taxon>
        <taxon>Cyanobacteriota</taxon>
        <taxon>Cyanophyceae</taxon>
        <taxon>Nostocales</taxon>
        <taxon>Calotrichaceae</taxon>
        <taxon>Calothrix</taxon>
    </lineage>
</organism>
<gene>
    <name evidence="1" type="ORF">NIES267_21630</name>
</gene>
<keyword evidence="2" id="KW-1185">Reference proteome</keyword>
<dbReference type="Proteomes" id="UP000218418">
    <property type="component" value="Chromosome"/>
</dbReference>
<sequence>MKIQALDIRPGDRIIAYFNNRMQLCTVKYVSNPDLTNITLSVFVGERYRHSSSGTITFKPEALLELKEKHKQQEPSLVAETVNGT</sequence>
<accession>A0A1Z4LN92</accession>
<dbReference type="EMBL" id="AP018227">
    <property type="protein sequence ID" value="BAY82679.1"/>
    <property type="molecule type" value="Genomic_DNA"/>
</dbReference>
<proteinExistence type="predicted"/>
<protein>
    <submittedName>
        <fullName evidence="1">Uncharacterized protein</fullName>
    </submittedName>
</protein>
<evidence type="ECO:0000313" key="1">
    <source>
        <dbReference type="EMBL" id="BAY82679.1"/>
    </source>
</evidence>
<reference evidence="1 2" key="1">
    <citation type="submission" date="2017-06" db="EMBL/GenBank/DDBJ databases">
        <title>Genome sequencing of cyanobaciteial culture collection at National Institute for Environmental Studies (NIES).</title>
        <authorList>
            <person name="Hirose Y."/>
            <person name="Shimura Y."/>
            <person name="Fujisawa T."/>
            <person name="Nakamura Y."/>
            <person name="Kawachi M."/>
        </authorList>
    </citation>
    <scope>NUCLEOTIDE SEQUENCE [LARGE SCALE GENOMIC DNA]</scope>
    <source>
        <strain evidence="1 2">NIES-267</strain>
    </source>
</reference>
<dbReference type="OrthoDB" id="574445at2"/>